<evidence type="ECO:0000256" key="5">
    <source>
        <dbReference type="ARBA" id="ARBA00023136"/>
    </source>
</evidence>
<evidence type="ECO:0000256" key="4">
    <source>
        <dbReference type="ARBA" id="ARBA00022989"/>
    </source>
</evidence>
<accession>A0A9Q3UM84</accession>
<evidence type="ECO:0000256" key="2">
    <source>
        <dbReference type="ARBA" id="ARBA00022692"/>
    </source>
</evidence>
<dbReference type="EMBL" id="JAJGNA010000018">
    <property type="protein sequence ID" value="MCC4309552.1"/>
    <property type="molecule type" value="Genomic_DNA"/>
</dbReference>
<evidence type="ECO:0000256" key="6">
    <source>
        <dbReference type="SAM" id="Coils"/>
    </source>
</evidence>
<dbReference type="InterPro" id="IPR016476">
    <property type="entry name" value="SH3_dom_pro"/>
</dbReference>
<dbReference type="Gene3D" id="2.30.30.40">
    <property type="entry name" value="SH3 Domains"/>
    <property type="match status" value="1"/>
</dbReference>
<dbReference type="RefSeq" id="WP_204429807.1">
    <property type="nucleotide sequence ID" value="NZ_JADDOL010000014.1"/>
</dbReference>
<keyword evidence="5 8" id="KW-0472">Membrane</keyword>
<feature type="compositionally biased region" description="Polar residues" evidence="7">
    <location>
        <begin position="123"/>
        <end position="135"/>
    </location>
</feature>
<evidence type="ECO:0000256" key="9">
    <source>
        <dbReference type="SAM" id="SignalP"/>
    </source>
</evidence>
<keyword evidence="3 9" id="KW-0732">Signal</keyword>
<dbReference type="GO" id="GO:0016020">
    <property type="term" value="C:membrane"/>
    <property type="evidence" value="ECO:0007669"/>
    <property type="project" value="UniProtKB-SubCell"/>
</dbReference>
<name>A0A9Q3UM84_9GAMM</name>
<reference evidence="11" key="1">
    <citation type="submission" date="2021-10" db="EMBL/GenBank/DDBJ databases">
        <title>The diversity and Nitrogen Metabolism of Culturable Nitrate-Utilizing Bacteria Within the Oxygen Minimum Zone of the Changjiang (Yangtze River)Estuary.</title>
        <authorList>
            <person name="Zhang D."/>
            <person name="Zheng J."/>
            <person name="Liu S."/>
            <person name="He W."/>
        </authorList>
    </citation>
    <scope>NUCLEOTIDE SEQUENCE</scope>
    <source>
        <strain evidence="11">FXH-223</strain>
    </source>
</reference>
<feature type="signal peptide" evidence="9">
    <location>
        <begin position="1"/>
        <end position="20"/>
    </location>
</feature>
<keyword evidence="6" id="KW-0175">Coiled coil</keyword>
<feature type="region of interest" description="Disordered" evidence="7">
    <location>
        <begin position="111"/>
        <end position="135"/>
    </location>
</feature>
<evidence type="ECO:0000256" key="7">
    <source>
        <dbReference type="SAM" id="MobiDB-lite"/>
    </source>
</evidence>
<proteinExistence type="predicted"/>
<evidence type="ECO:0000256" key="1">
    <source>
        <dbReference type="ARBA" id="ARBA00004167"/>
    </source>
</evidence>
<dbReference type="AlphaFoldDB" id="A0A9Q3UM84"/>
<evidence type="ECO:0000313" key="12">
    <source>
        <dbReference type="Proteomes" id="UP001108027"/>
    </source>
</evidence>
<dbReference type="PROSITE" id="PS51781">
    <property type="entry name" value="SH3B"/>
    <property type="match status" value="1"/>
</dbReference>
<protein>
    <submittedName>
        <fullName evidence="11">TIGR04211 family SH3 domain-containing protein</fullName>
    </submittedName>
</protein>
<keyword evidence="4 8" id="KW-1133">Transmembrane helix</keyword>
<evidence type="ECO:0000313" key="11">
    <source>
        <dbReference type="EMBL" id="MCC4309552.1"/>
    </source>
</evidence>
<feature type="transmembrane region" description="Helical" evidence="8">
    <location>
        <begin position="189"/>
        <end position="206"/>
    </location>
</feature>
<evidence type="ECO:0000256" key="8">
    <source>
        <dbReference type="SAM" id="Phobius"/>
    </source>
</evidence>
<comment type="caution">
    <text evidence="11">The sequence shown here is derived from an EMBL/GenBank/DDBJ whole genome shotgun (WGS) entry which is preliminary data.</text>
</comment>
<evidence type="ECO:0000259" key="10">
    <source>
        <dbReference type="PROSITE" id="PS51781"/>
    </source>
</evidence>
<dbReference type="NCBIfam" id="TIGR04211">
    <property type="entry name" value="SH3_and_anchor"/>
    <property type="match status" value="1"/>
</dbReference>
<keyword evidence="12" id="KW-1185">Reference proteome</keyword>
<dbReference type="Proteomes" id="UP001108027">
    <property type="component" value="Unassembled WGS sequence"/>
</dbReference>
<dbReference type="Pfam" id="PF08239">
    <property type="entry name" value="SH3_3"/>
    <property type="match status" value="1"/>
</dbReference>
<dbReference type="SMART" id="SM00287">
    <property type="entry name" value="SH3b"/>
    <property type="match status" value="1"/>
</dbReference>
<feature type="domain" description="SH3b" evidence="10">
    <location>
        <begin position="20"/>
        <end position="84"/>
    </location>
</feature>
<dbReference type="InterPro" id="IPR003646">
    <property type="entry name" value="SH3-like_bac-type"/>
</dbReference>
<sequence length="219" mass="24260">MLVRWLCLLLLAVLSVPATAATAWVDDEIYVPVRSGAGSGYRIVHRGLKSGTQVELLGEEGDWAHIRYGDVDGYIGKQYISRSPVAAIRLRDATQKAEKLEQQVAALQEQLNQAQSERDRLSGENQELQGSLTSRGQELDKLRDVAADPLRLDQANRRLNEELSMLRSDLDQLKAENTMLRNDNTSRKWITGVGILILGAVAGLLLKSKSGRRRGGWAN</sequence>
<organism evidence="11 12">
    <name type="scientific">Alloalcanivorax marinus</name>
    <dbReference type="NCBI Taxonomy" id="1177169"/>
    <lineage>
        <taxon>Bacteria</taxon>
        <taxon>Pseudomonadati</taxon>
        <taxon>Pseudomonadota</taxon>
        <taxon>Gammaproteobacteria</taxon>
        <taxon>Oceanospirillales</taxon>
        <taxon>Alcanivoracaceae</taxon>
        <taxon>Alloalcanivorax</taxon>
    </lineage>
</organism>
<comment type="subcellular location">
    <subcellularLocation>
        <location evidence="1">Membrane</location>
        <topology evidence="1">Single-pass membrane protein</topology>
    </subcellularLocation>
</comment>
<gene>
    <name evidence="11" type="ORF">LL252_13330</name>
</gene>
<keyword evidence="2 8" id="KW-0812">Transmembrane</keyword>
<evidence type="ECO:0000256" key="3">
    <source>
        <dbReference type="ARBA" id="ARBA00022729"/>
    </source>
</evidence>
<feature type="chain" id="PRO_5040426105" evidence="9">
    <location>
        <begin position="21"/>
        <end position="219"/>
    </location>
</feature>
<feature type="coiled-coil region" evidence="6">
    <location>
        <begin position="156"/>
        <end position="183"/>
    </location>
</feature>